<dbReference type="OrthoDB" id="27537at2759"/>
<evidence type="ECO:0000256" key="4">
    <source>
        <dbReference type="ARBA" id="ARBA00022737"/>
    </source>
</evidence>
<name>A0A485KLZ0_9STRA</name>
<keyword evidence="5" id="KW-0539">Nucleus</keyword>
<dbReference type="InterPro" id="IPR001680">
    <property type="entry name" value="WD40_rpt"/>
</dbReference>
<dbReference type="PROSITE" id="PS50082">
    <property type="entry name" value="WD_REPEATS_2"/>
    <property type="match status" value="1"/>
</dbReference>
<keyword evidence="4" id="KW-0677">Repeat</keyword>
<feature type="repeat" description="WD" evidence="6">
    <location>
        <begin position="108"/>
        <end position="149"/>
    </location>
</feature>
<dbReference type="GO" id="GO:0048188">
    <property type="term" value="C:Set1C/COMPASS complex"/>
    <property type="evidence" value="ECO:0007669"/>
    <property type="project" value="TreeGrafter"/>
</dbReference>
<dbReference type="SMART" id="SM00320">
    <property type="entry name" value="WD40"/>
    <property type="match status" value="6"/>
</dbReference>
<dbReference type="AlphaFoldDB" id="A0A485KLZ0"/>
<dbReference type="Gene3D" id="2.130.10.10">
    <property type="entry name" value="YVTN repeat-like/Quinoprotein amine dehydrogenase"/>
    <property type="match status" value="1"/>
</dbReference>
<keyword evidence="3 6" id="KW-0853">WD repeat</keyword>
<proteinExistence type="inferred from homology"/>
<gene>
    <name evidence="8" type="primary">Aste57867_9055</name>
    <name evidence="7" type="ORF">As57867_009019</name>
    <name evidence="8" type="ORF">ASTE57867_9055</name>
</gene>
<dbReference type="InterPro" id="IPR037867">
    <property type="entry name" value="Swd2/WDR82"/>
</dbReference>
<evidence type="ECO:0000313" key="7">
    <source>
        <dbReference type="EMBL" id="KAF0700430.1"/>
    </source>
</evidence>
<evidence type="ECO:0000256" key="1">
    <source>
        <dbReference type="ARBA" id="ARBA00004123"/>
    </source>
</evidence>
<dbReference type="SUPFAM" id="SSF50978">
    <property type="entry name" value="WD40 repeat-like"/>
    <property type="match status" value="1"/>
</dbReference>
<reference evidence="7" key="2">
    <citation type="submission" date="2019-06" db="EMBL/GenBank/DDBJ databases">
        <title>Genomics analysis of Aphanomyces spp. identifies a new class of oomycete effector associated with host adaptation.</title>
        <authorList>
            <person name="Gaulin E."/>
        </authorList>
    </citation>
    <scope>NUCLEOTIDE SEQUENCE</scope>
    <source>
        <strain evidence="7">CBS 578.67</strain>
    </source>
</reference>
<dbReference type="PROSITE" id="PS50294">
    <property type="entry name" value="WD_REPEATS_REGION"/>
    <property type="match status" value="1"/>
</dbReference>
<dbReference type="GO" id="GO:0003682">
    <property type="term" value="F:chromatin binding"/>
    <property type="evidence" value="ECO:0007669"/>
    <property type="project" value="TreeGrafter"/>
</dbReference>
<evidence type="ECO:0000256" key="3">
    <source>
        <dbReference type="ARBA" id="ARBA00022574"/>
    </source>
</evidence>
<evidence type="ECO:0000313" key="9">
    <source>
        <dbReference type="Proteomes" id="UP000332933"/>
    </source>
</evidence>
<evidence type="ECO:0000256" key="6">
    <source>
        <dbReference type="PROSITE-ProRule" id="PRU00221"/>
    </source>
</evidence>
<evidence type="ECO:0000313" key="8">
    <source>
        <dbReference type="EMBL" id="VFT85939.1"/>
    </source>
</evidence>
<dbReference type="PANTHER" id="PTHR19861">
    <property type="entry name" value="WD40 REPEAT PROTEIN SWD2"/>
    <property type="match status" value="1"/>
</dbReference>
<dbReference type="EMBL" id="VJMH01005124">
    <property type="protein sequence ID" value="KAF0700430.1"/>
    <property type="molecule type" value="Genomic_DNA"/>
</dbReference>
<accession>A0A485KLZ0</accession>
<dbReference type="PANTHER" id="PTHR19861:SF0">
    <property type="entry name" value="WD REPEAT-CONTAINING PROTEIN 82"/>
    <property type="match status" value="1"/>
</dbReference>
<dbReference type="InterPro" id="IPR015943">
    <property type="entry name" value="WD40/YVTN_repeat-like_dom_sf"/>
</dbReference>
<comment type="similarity">
    <text evidence="2">Belongs to the WD repeat SWD2 family.</text>
</comment>
<protein>
    <submittedName>
        <fullName evidence="8">Aste57867_9055 protein</fullName>
    </submittedName>
</protein>
<organism evidence="8 9">
    <name type="scientific">Aphanomyces stellatus</name>
    <dbReference type="NCBI Taxonomy" id="120398"/>
    <lineage>
        <taxon>Eukaryota</taxon>
        <taxon>Sar</taxon>
        <taxon>Stramenopiles</taxon>
        <taxon>Oomycota</taxon>
        <taxon>Saprolegniomycetes</taxon>
        <taxon>Saprolegniales</taxon>
        <taxon>Verrucalvaceae</taxon>
        <taxon>Aphanomyces</taxon>
    </lineage>
</organism>
<dbReference type="Proteomes" id="UP000332933">
    <property type="component" value="Unassembled WGS sequence"/>
</dbReference>
<dbReference type="Pfam" id="PF00400">
    <property type="entry name" value="WD40"/>
    <property type="match status" value="2"/>
</dbReference>
<evidence type="ECO:0000256" key="2">
    <source>
        <dbReference type="ARBA" id="ARBA00005616"/>
    </source>
</evidence>
<keyword evidence="9" id="KW-1185">Reference proteome</keyword>
<evidence type="ECO:0000256" key="5">
    <source>
        <dbReference type="ARBA" id="ARBA00023242"/>
    </source>
</evidence>
<reference evidence="8 9" key="1">
    <citation type="submission" date="2019-03" db="EMBL/GenBank/DDBJ databases">
        <authorList>
            <person name="Gaulin E."/>
            <person name="Dumas B."/>
        </authorList>
    </citation>
    <scope>NUCLEOTIDE SEQUENCE [LARGE SCALE GENOMIC DNA]</scope>
    <source>
        <strain evidence="8">CBS 568.67</strain>
    </source>
</reference>
<dbReference type="EMBL" id="CAADRA010005145">
    <property type="protein sequence ID" value="VFT85939.1"/>
    <property type="molecule type" value="Genomic_DNA"/>
</dbReference>
<sequence length="338" mass="36861">MALAFTDSIVQSYGIGRVLPGEEDAMLSSIDFHRTGNFCAVARNDGVISSINCTSGTLSKTILSKRYGCDIVRFSHHADCLLWSSQNDANDHAIRYHSLYDNKFLRYFSGHTKKVTSLMMHPTADEFLTASLDGSFRLWDLRSPDATGHLACGENKPIISAAYDSDGLVFGVYSGDSLVRMYDARNFTEGPFAKFSLHEESISSALRPLLQSRQFKGSSVDVHAIQFSPDQQHILLNTTAGVLIQLDAFEGKLTRLFASHSNLSGMKLGAVYSPDGGYIAAGGDDGNICMYNANTGAVVSGAMKGHLGPVFDLQWNPQRHMLGSVHANTLLWIPPQQA</sequence>
<dbReference type="GO" id="GO:0016070">
    <property type="term" value="P:RNA metabolic process"/>
    <property type="evidence" value="ECO:0007669"/>
    <property type="project" value="UniProtKB-ARBA"/>
</dbReference>
<comment type="subcellular location">
    <subcellularLocation>
        <location evidence="1">Nucleus</location>
    </subcellularLocation>
</comment>
<dbReference type="InterPro" id="IPR036322">
    <property type="entry name" value="WD40_repeat_dom_sf"/>
</dbReference>